<dbReference type="Proteomes" id="UP001232973">
    <property type="component" value="Unassembled WGS sequence"/>
</dbReference>
<feature type="transmembrane region" description="Helical" evidence="1">
    <location>
        <begin position="48"/>
        <end position="71"/>
    </location>
</feature>
<keyword evidence="1" id="KW-1133">Transmembrane helix</keyword>
<keyword evidence="3" id="KW-1185">Reference proteome</keyword>
<name>A0ABT9XK64_9BACL</name>
<evidence type="ECO:0000256" key="1">
    <source>
        <dbReference type="SAM" id="Phobius"/>
    </source>
</evidence>
<evidence type="ECO:0000313" key="3">
    <source>
        <dbReference type="Proteomes" id="UP001232973"/>
    </source>
</evidence>
<organism evidence="2 3">
    <name type="scientific">Alicyclobacillus cycloheptanicus</name>
    <dbReference type="NCBI Taxonomy" id="1457"/>
    <lineage>
        <taxon>Bacteria</taxon>
        <taxon>Bacillati</taxon>
        <taxon>Bacillota</taxon>
        <taxon>Bacilli</taxon>
        <taxon>Bacillales</taxon>
        <taxon>Alicyclobacillaceae</taxon>
        <taxon>Alicyclobacillus</taxon>
    </lineage>
</organism>
<dbReference type="RefSeq" id="WP_274456580.1">
    <property type="nucleotide sequence ID" value="NZ_CP067097.1"/>
</dbReference>
<evidence type="ECO:0000313" key="2">
    <source>
        <dbReference type="EMBL" id="MDQ0190607.1"/>
    </source>
</evidence>
<comment type="caution">
    <text evidence="2">The sequence shown here is derived from an EMBL/GenBank/DDBJ whole genome shotgun (WGS) entry which is preliminary data.</text>
</comment>
<keyword evidence="1" id="KW-0472">Membrane</keyword>
<proteinExistence type="predicted"/>
<sequence length="340" mass="36438">MSEKHDDLKRLFEGAKRLEMSEALKQRILQLARDHDGAMKNQKRRRAISIRTMLASAAGVAASVALAVTAWQYGAAHPRPNAGVSHATVHLEPGSVQAAQPAPGVFGLQEAPVSVTGMKIEKNAAGMDSTIQTTVTNIGNTPLQARSVIGVLGYTQQPGEDLLSSSDWIGFVNGPSQTLNPGDCITWSFQPIGVPTDAKGQWVGQPKLTFFTTNLVTPSQADKLLTLADGVTLQDVTVVPRKRWDTGQSFEVTATLENDGSKPVSLSNLMSIIWFAANPSASWTDANAERFLDHLTPAAGGSNVVQPGSSVKVVFPSMIGSAKPNFLQWQVHVAVIRHTW</sequence>
<accession>A0ABT9XK64</accession>
<keyword evidence="1" id="KW-0812">Transmembrane</keyword>
<reference evidence="2 3" key="1">
    <citation type="submission" date="2023-07" db="EMBL/GenBank/DDBJ databases">
        <title>Genomic Encyclopedia of Type Strains, Phase IV (KMG-IV): sequencing the most valuable type-strain genomes for metagenomic binning, comparative biology and taxonomic classification.</title>
        <authorList>
            <person name="Goeker M."/>
        </authorList>
    </citation>
    <scope>NUCLEOTIDE SEQUENCE [LARGE SCALE GENOMIC DNA]</scope>
    <source>
        <strain evidence="2 3">DSM 4006</strain>
    </source>
</reference>
<dbReference type="EMBL" id="JAUSTP010000021">
    <property type="protein sequence ID" value="MDQ0190607.1"/>
    <property type="molecule type" value="Genomic_DNA"/>
</dbReference>
<evidence type="ECO:0008006" key="4">
    <source>
        <dbReference type="Google" id="ProtNLM"/>
    </source>
</evidence>
<gene>
    <name evidence="2" type="ORF">J2S03_002474</name>
</gene>
<protein>
    <recommendedName>
        <fullName evidence="4">DUF4352 domain-containing protein</fullName>
    </recommendedName>
</protein>